<sequence>MAAVELSPSPGFPPNVPGEPSAGDPGSLEFLQREAGELKSLRGVEELLERLKEESDALGEQVSASVCKQFGRGGQLSTWFRETSCLHPLSNSVLDDCQL</sequence>
<dbReference type="Proteomes" id="UP000646548">
    <property type="component" value="Unassembled WGS sequence"/>
</dbReference>
<evidence type="ECO:0000313" key="3">
    <source>
        <dbReference type="EMBL" id="KAF6728593.1"/>
    </source>
</evidence>
<protein>
    <submittedName>
        <fullName evidence="3">Uncharacterized protein</fullName>
    </submittedName>
</protein>
<accession>A0A834CB16</accession>
<evidence type="ECO:0000313" key="2">
    <source>
        <dbReference type="EMBL" id="KAF6715233.1"/>
    </source>
</evidence>
<gene>
    <name evidence="3" type="ORF">FQA47_021076</name>
    <name evidence="2" type="ORF">FQA47_023115</name>
</gene>
<feature type="region of interest" description="Disordered" evidence="1">
    <location>
        <begin position="1"/>
        <end position="27"/>
    </location>
</feature>
<proteinExistence type="predicted"/>
<name>A0A834CB16_ORYME</name>
<evidence type="ECO:0000313" key="4">
    <source>
        <dbReference type="Proteomes" id="UP000646548"/>
    </source>
</evidence>
<comment type="caution">
    <text evidence="3">The sequence shown here is derived from an EMBL/GenBank/DDBJ whole genome shotgun (WGS) entry which is preliminary data.</text>
</comment>
<evidence type="ECO:0000256" key="1">
    <source>
        <dbReference type="SAM" id="MobiDB-lite"/>
    </source>
</evidence>
<organism evidence="3 4">
    <name type="scientific">Oryzias melastigma</name>
    <name type="common">Marine medaka</name>
    <dbReference type="NCBI Taxonomy" id="30732"/>
    <lineage>
        <taxon>Eukaryota</taxon>
        <taxon>Metazoa</taxon>
        <taxon>Chordata</taxon>
        <taxon>Craniata</taxon>
        <taxon>Vertebrata</taxon>
        <taxon>Euteleostomi</taxon>
        <taxon>Actinopterygii</taxon>
        <taxon>Neopterygii</taxon>
        <taxon>Teleostei</taxon>
        <taxon>Neoteleostei</taxon>
        <taxon>Acanthomorphata</taxon>
        <taxon>Ovalentaria</taxon>
        <taxon>Atherinomorphae</taxon>
        <taxon>Beloniformes</taxon>
        <taxon>Adrianichthyidae</taxon>
        <taxon>Oryziinae</taxon>
        <taxon>Oryzias</taxon>
    </lineage>
</organism>
<dbReference type="EMBL" id="WKFB01000276">
    <property type="protein sequence ID" value="KAF6728593.1"/>
    <property type="molecule type" value="Genomic_DNA"/>
</dbReference>
<dbReference type="EMBL" id="WKFB01001127">
    <property type="protein sequence ID" value="KAF6715233.1"/>
    <property type="molecule type" value="Genomic_DNA"/>
</dbReference>
<reference evidence="3" key="1">
    <citation type="journal article" name="BMC Genomics">
        <title>Long-read sequencing and de novo genome assembly of marine medaka (Oryzias melastigma).</title>
        <authorList>
            <person name="Liang P."/>
            <person name="Saqib H.S.A."/>
            <person name="Ni X."/>
            <person name="Shen Y."/>
        </authorList>
    </citation>
    <scope>NUCLEOTIDE SEQUENCE</scope>
    <source>
        <strain evidence="3">Bigg-433</strain>
    </source>
</reference>
<dbReference type="AlphaFoldDB" id="A0A834CB16"/>